<evidence type="ECO:0000259" key="1">
    <source>
        <dbReference type="Pfam" id="PF18914"/>
    </source>
</evidence>
<dbReference type="AlphaFoldDB" id="A0A3B0YDN1"/>
<dbReference type="EMBL" id="UOFN01000105">
    <property type="protein sequence ID" value="VAW78995.1"/>
    <property type="molecule type" value="Genomic_DNA"/>
</dbReference>
<feature type="domain" description="DUF5666" evidence="1">
    <location>
        <begin position="267"/>
        <end position="324"/>
    </location>
</feature>
<proteinExistence type="predicted"/>
<organism evidence="2">
    <name type="scientific">hydrothermal vent metagenome</name>
    <dbReference type="NCBI Taxonomy" id="652676"/>
    <lineage>
        <taxon>unclassified sequences</taxon>
        <taxon>metagenomes</taxon>
        <taxon>ecological metagenomes</taxon>
    </lineage>
</organism>
<gene>
    <name evidence="2" type="ORF">MNBD_GAMMA15-1528</name>
</gene>
<protein>
    <recommendedName>
        <fullName evidence="1">DUF5666 domain-containing protein</fullName>
    </recommendedName>
</protein>
<feature type="domain" description="DUF5666" evidence="1">
    <location>
        <begin position="336"/>
        <end position="395"/>
    </location>
</feature>
<name>A0A3B0YDN1_9ZZZZ</name>
<feature type="domain" description="DUF5666" evidence="1">
    <location>
        <begin position="117"/>
        <end position="177"/>
    </location>
</feature>
<accession>A0A3B0YDN1</accession>
<dbReference type="Pfam" id="PF18914">
    <property type="entry name" value="DUF5666"/>
    <property type="match status" value="3"/>
</dbReference>
<sequence>MKNNISVILRIATILFSVSFLNACFDAAQPGDDAVANGGGSSGTGRTSVSVGTISAFGSVFMNGVRYDTTNTTITINGNPANESDLHTGMVGRITGSIDIPNGTAVASTLDVTINLTGAVEQIDLPLEKLVVVGQNVFINPLTVFENGFPETLSIGDIVAISGLTDKDGAVVASYVEIIASGGQAETALSGQISSLNQADRTFRIGVQTINFALAQFIDTSEIALANGLTVRVTGQAMVGNIINASLVQNLASTPVASEDDILDFEGIVREPVLPTQFLLGNLTVTTTPTTVFIDGTSSDIIGNARLRVRGRYTATNTLEAAQIGFSLQPDITVTGGVDSVDVGSNQVNISGFSIQINNSTRLLDNSSSGIQQFSVNELQAGDRITVFGSRSGTVIKALFLRRDQLAVPGASGNITVRGLSAPAGGDPFFEISGVTVDTTGMSVPGAFLNASLNPITRAEFFAAVQQGAFAEVIGTYTNPTLATTSARLLGRGNMTVMLGIGNPVAGANDLLATWDGTLNTETDVINGTTAVNMFITSKQTILNFPWFAHDIRVFGPGSYSFDTCLNQPLTNPCGTLQMTVGPGQIGVHMLLDWSMDVNVDVVNVWDQNNTFCADLPAGTCTTYSLAADGSYIPGLNLFNWNLASTDLDQDGIAGGLVVDGAFINAVSISFNLEL</sequence>
<dbReference type="InterPro" id="IPR043724">
    <property type="entry name" value="DUF5666"/>
</dbReference>
<evidence type="ECO:0000313" key="2">
    <source>
        <dbReference type="EMBL" id="VAW78995.1"/>
    </source>
</evidence>
<reference evidence="2" key="1">
    <citation type="submission" date="2018-06" db="EMBL/GenBank/DDBJ databases">
        <authorList>
            <person name="Zhirakovskaya E."/>
        </authorList>
    </citation>
    <scope>NUCLEOTIDE SEQUENCE</scope>
</reference>